<dbReference type="EMBL" id="JAAAWP010000002">
    <property type="protein sequence ID" value="NDW20892.1"/>
    <property type="molecule type" value="Genomic_DNA"/>
</dbReference>
<dbReference type="NCBIfam" id="TIGR00745">
    <property type="entry name" value="apbA_panE"/>
    <property type="match status" value="1"/>
</dbReference>
<dbReference type="PANTHER" id="PTHR43765:SF2">
    <property type="entry name" value="2-DEHYDROPANTOATE 2-REDUCTASE"/>
    <property type="match status" value="1"/>
</dbReference>
<dbReference type="InterPro" id="IPR008927">
    <property type="entry name" value="6-PGluconate_DH-like_C_sf"/>
</dbReference>
<evidence type="ECO:0000256" key="4">
    <source>
        <dbReference type="ARBA" id="ARBA00019465"/>
    </source>
</evidence>
<dbReference type="PROSITE" id="PS51257">
    <property type="entry name" value="PROKAR_LIPOPROTEIN"/>
    <property type="match status" value="1"/>
</dbReference>
<evidence type="ECO:0000256" key="2">
    <source>
        <dbReference type="ARBA" id="ARBA00007870"/>
    </source>
</evidence>
<keyword evidence="11" id="KW-1133">Transmembrane helix</keyword>
<comment type="function">
    <text evidence="10">Catalyzes the NADPH-dependent reduction of ketopantoate into pantoic acid.</text>
</comment>
<dbReference type="PANTHER" id="PTHR43765">
    <property type="entry name" value="2-DEHYDROPANTOATE 2-REDUCTASE-RELATED"/>
    <property type="match status" value="1"/>
</dbReference>
<comment type="caution">
    <text evidence="14">The sequence shown here is derived from an EMBL/GenBank/DDBJ whole genome shotgun (WGS) entry which is preliminary data.</text>
</comment>
<keyword evidence="6 10" id="KW-0521">NADP</keyword>
<evidence type="ECO:0000256" key="3">
    <source>
        <dbReference type="ARBA" id="ARBA00013014"/>
    </source>
</evidence>
<dbReference type="InterPro" id="IPR036291">
    <property type="entry name" value="NAD(P)-bd_dom_sf"/>
</dbReference>
<dbReference type="Pfam" id="PF08546">
    <property type="entry name" value="ApbA_C"/>
    <property type="match status" value="1"/>
</dbReference>
<evidence type="ECO:0000256" key="8">
    <source>
        <dbReference type="ARBA" id="ARBA00032024"/>
    </source>
</evidence>
<keyword evidence="11" id="KW-0812">Transmembrane</keyword>
<keyword evidence="15" id="KW-1185">Reference proteome</keyword>
<dbReference type="SUPFAM" id="SSF51735">
    <property type="entry name" value="NAD(P)-binding Rossmann-fold domains"/>
    <property type="match status" value="1"/>
</dbReference>
<dbReference type="EC" id="1.1.1.169" evidence="3 10"/>
<dbReference type="Proteomes" id="UP000478837">
    <property type="component" value="Unassembled WGS sequence"/>
</dbReference>
<dbReference type="Gene3D" id="1.10.1040.10">
    <property type="entry name" value="N-(1-d-carboxylethyl)-l-norvaline Dehydrogenase, domain 2"/>
    <property type="match status" value="1"/>
</dbReference>
<evidence type="ECO:0000259" key="13">
    <source>
        <dbReference type="Pfam" id="PF08546"/>
    </source>
</evidence>
<keyword evidence="7 10" id="KW-0560">Oxidoreductase</keyword>
<dbReference type="InterPro" id="IPR013328">
    <property type="entry name" value="6PGD_dom2"/>
</dbReference>
<proteinExistence type="inferred from homology"/>
<keyword evidence="5 10" id="KW-0566">Pantothenate biosynthesis</keyword>
<dbReference type="Gene3D" id="3.40.50.720">
    <property type="entry name" value="NAD(P)-binding Rossmann-like Domain"/>
    <property type="match status" value="1"/>
</dbReference>
<evidence type="ECO:0000256" key="11">
    <source>
        <dbReference type="SAM" id="Phobius"/>
    </source>
</evidence>
<dbReference type="NCBIfam" id="NF006083">
    <property type="entry name" value="PRK08229.1"/>
    <property type="match status" value="1"/>
</dbReference>
<dbReference type="RefSeq" id="WP_163110559.1">
    <property type="nucleotide sequence ID" value="NZ_JAAAWP010000002.1"/>
</dbReference>
<dbReference type="InterPro" id="IPR050838">
    <property type="entry name" value="Ketopantoate_reductase"/>
</dbReference>
<feature type="domain" description="Ketopantoate reductase N-terminal" evidence="12">
    <location>
        <begin position="9"/>
        <end position="156"/>
    </location>
</feature>
<dbReference type="GO" id="GO:0008677">
    <property type="term" value="F:2-dehydropantoate 2-reductase activity"/>
    <property type="evidence" value="ECO:0007669"/>
    <property type="project" value="UniProtKB-EC"/>
</dbReference>
<dbReference type="InterPro" id="IPR013752">
    <property type="entry name" value="KPA_reductase"/>
</dbReference>
<gene>
    <name evidence="14" type="ORF">GTW09_05100</name>
</gene>
<evidence type="ECO:0000256" key="10">
    <source>
        <dbReference type="RuleBase" id="RU362068"/>
    </source>
</evidence>
<dbReference type="SUPFAM" id="SSF48179">
    <property type="entry name" value="6-phosphogluconate dehydrogenase C-terminal domain-like"/>
    <property type="match status" value="1"/>
</dbReference>
<evidence type="ECO:0000256" key="9">
    <source>
        <dbReference type="ARBA" id="ARBA00048793"/>
    </source>
</evidence>
<evidence type="ECO:0000256" key="1">
    <source>
        <dbReference type="ARBA" id="ARBA00004994"/>
    </source>
</evidence>
<evidence type="ECO:0000256" key="6">
    <source>
        <dbReference type="ARBA" id="ARBA00022857"/>
    </source>
</evidence>
<evidence type="ECO:0000256" key="7">
    <source>
        <dbReference type="ARBA" id="ARBA00023002"/>
    </source>
</evidence>
<feature type="domain" description="Ketopantoate reductase C-terminal" evidence="13">
    <location>
        <begin position="182"/>
        <end position="319"/>
    </location>
</feature>
<dbReference type="GO" id="GO:0050661">
    <property type="term" value="F:NADP binding"/>
    <property type="evidence" value="ECO:0007669"/>
    <property type="project" value="TreeGrafter"/>
</dbReference>
<evidence type="ECO:0000313" key="15">
    <source>
        <dbReference type="Proteomes" id="UP000478837"/>
    </source>
</evidence>
<dbReference type="Pfam" id="PF02558">
    <property type="entry name" value="ApbA"/>
    <property type="match status" value="1"/>
</dbReference>
<evidence type="ECO:0000256" key="5">
    <source>
        <dbReference type="ARBA" id="ARBA00022655"/>
    </source>
</evidence>
<dbReference type="GO" id="GO:0015940">
    <property type="term" value="P:pantothenate biosynthetic process"/>
    <property type="evidence" value="ECO:0007669"/>
    <property type="project" value="UniProtKB-UniPathway"/>
</dbReference>
<name>A0A6L9MRY4_9ALTE</name>
<dbReference type="UniPathway" id="UPA00028">
    <property type="reaction ID" value="UER00004"/>
</dbReference>
<organism evidence="14 15">
    <name type="scientific">Alteromonas hispanica</name>
    <dbReference type="NCBI Taxonomy" id="315421"/>
    <lineage>
        <taxon>Bacteria</taxon>
        <taxon>Pseudomonadati</taxon>
        <taxon>Pseudomonadota</taxon>
        <taxon>Gammaproteobacteria</taxon>
        <taxon>Alteromonadales</taxon>
        <taxon>Alteromonadaceae</taxon>
        <taxon>Alteromonas/Salinimonas group</taxon>
        <taxon>Alteromonas</taxon>
    </lineage>
</organism>
<evidence type="ECO:0000313" key="14">
    <source>
        <dbReference type="EMBL" id="NDW20892.1"/>
    </source>
</evidence>
<keyword evidence="11" id="KW-0472">Membrane</keyword>
<feature type="transmembrane region" description="Helical" evidence="11">
    <location>
        <begin position="9"/>
        <end position="30"/>
    </location>
</feature>
<dbReference type="InterPro" id="IPR003710">
    <property type="entry name" value="ApbA"/>
</dbReference>
<accession>A0A6L9MRY4</accession>
<dbReference type="GO" id="GO:0005737">
    <property type="term" value="C:cytoplasm"/>
    <property type="evidence" value="ECO:0007669"/>
    <property type="project" value="TreeGrafter"/>
</dbReference>
<evidence type="ECO:0000259" key="12">
    <source>
        <dbReference type="Pfam" id="PF02558"/>
    </source>
</evidence>
<comment type="pathway">
    <text evidence="1 10">Cofactor biosynthesis; (R)-pantothenate biosynthesis; (R)-pantoate from 3-methyl-2-oxobutanoate: step 2/2.</text>
</comment>
<comment type="catalytic activity">
    <reaction evidence="9 10">
        <text>(R)-pantoate + NADP(+) = 2-dehydropantoate + NADPH + H(+)</text>
        <dbReference type="Rhea" id="RHEA:16233"/>
        <dbReference type="ChEBI" id="CHEBI:11561"/>
        <dbReference type="ChEBI" id="CHEBI:15378"/>
        <dbReference type="ChEBI" id="CHEBI:15980"/>
        <dbReference type="ChEBI" id="CHEBI:57783"/>
        <dbReference type="ChEBI" id="CHEBI:58349"/>
        <dbReference type="EC" id="1.1.1.169"/>
    </reaction>
</comment>
<reference evidence="14 15" key="1">
    <citation type="submission" date="2020-01" db="EMBL/GenBank/DDBJ databases">
        <title>Genomes of bacteria type strains.</title>
        <authorList>
            <person name="Chen J."/>
            <person name="Zhu S."/>
            <person name="Yang J."/>
        </authorList>
    </citation>
    <scope>NUCLEOTIDE SEQUENCE [LARGE SCALE GENOMIC DNA]</scope>
    <source>
        <strain evidence="14 15">LMG 22958</strain>
    </source>
</reference>
<protein>
    <recommendedName>
        <fullName evidence="4 10">2-dehydropantoate 2-reductase</fullName>
        <ecNumber evidence="3 10">1.1.1.169</ecNumber>
    </recommendedName>
    <alternativeName>
        <fullName evidence="8 10">Ketopantoate reductase</fullName>
    </alternativeName>
</protein>
<sequence length="337" mass="36561">MTQNKTTKIVILGAGSVGCYIGGCLLAAGANVSFIGRPRLQQDIAQYGLHITDWEERDSNVSSSDIHFTTDNNVLTEADFILLCVKSLDTKAAANVINQYAASHSIIVSFQNGVTNGDVLQSLLPHSVMRGMVPFNIFYRGKGHFHCGTEGHLAMEDKHGICQPLLTLLSKAGLPVTVHDDLKSVQYGKLILNLNNAVNALSGIPLKQQLASRDYRKVVAEVQKEALAVLKAEGVTPARTGKVIPSLMPYILSLPDSLFKLVAASTLKIDPQARSSMYEDLELNRPTEIDFLNGEIVQKGKKHGIATPVNSHIVKLMKRAEQNAKGSPHLSASQMMP</sequence>
<dbReference type="AlphaFoldDB" id="A0A6L9MRY4"/>
<comment type="similarity">
    <text evidence="2 10">Belongs to the ketopantoate reductase family.</text>
</comment>
<dbReference type="InterPro" id="IPR013332">
    <property type="entry name" value="KPR_N"/>
</dbReference>